<feature type="compositionally biased region" description="Basic residues" evidence="1">
    <location>
        <begin position="77"/>
        <end position="87"/>
    </location>
</feature>
<feature type="region of interest" description="Disordered" evidence="1">
    <location>
        <begin position="133"/>
        <end position="187"/>
    </location>
</feature>
<feature type="region of interest" description="Disordered" evidence="1">
    <location>
        <begin position="1"/>
        <end position="23"/>
    </location>
</feature>
<feature type="region of interest" description="Disordered" evidence="1">
    <location>
        <begin position="67"/>
        <end position="90"/>
    </location>
</feature>
<feature type="region of interest" description="Disordered" evidence="1">
    <location>
        <begin position="206"/>
        <end position="234"/>
    </location>
</feature>
<evidence type="ECO:0000313" key="3">
    <source>
        <dbReference type="Proteomes" id="UP000673691"/>
    </source>
</evidence>
<feature type="compositionally biased region" description="Basic and acidic residues" evidence="1">
    <location>
        <begin position="133"/>
        <end position="145"/>
    </location>
</feature>
<proteinExistence type="predicted"/>
<feature type="non-terminal residue" evidence="2">
    <location>
        <position position="1"/>
    </location>
</feature>
<gene>
    <name evidence="2" type="ORF">BJ554DRAFT_4354</name>
</gene>
<protein>
    <submittedName>
        <fullName evidence="2">Uncharacterized protein</fullName>
    </submittedName>
</protein>
<name>A0A8H7ZMU2_9FUNG</name>
<reference evidence="2 3" key="1">
    <citation type="journal article" name="Sci. Rep.">
        <title>Genome-scale phylogenetic analyses confirm Olpidium as the closest living zoosporic fungus to the non-flagellated, terrestrial fungi.</title>
        <authorList>
            <person name="Chang Y."/>
            <person name="Rochon D."/>
            <person name="Sekimoto S."/>
            <person name="Wang Y."/>
            <person name="Chovatia M."/>
            <person name="Sandor L."/>
            <person name="Salamov A."/>
            <person name="Grigoriev I.V."/>
            <person name="Stajich J.E."/>
            <person name="Spatafora J.W."/>
        </authorList>
    </citation>
    <scope>NUCLEOTIDE SEQUENCE [LARGE SCALE GENOMIC DNA]</scope>
    <source>
        <strain evidence="2">S191</strain>
    </source>
</reference>
<dbReference type="Proteomes" id="UP000673691">
    <property type="component" value="Unassembled WGS sequence"/>
</dbReference>
<comment type="caution">
    <text evidence="2">The sequence shown here is derived from an EMBL/GenBank/DDBJ whole genome shotgun (WGS) entry which is preliminary data.</text>
</comment>
<dbReference type="AlphaFoldDB" id="A0A8H7ZMU2"/>
<accession>A0A8H7ZMU2</accession>
<evidence type="ECO:0000313" key="2">
    <source>
        <dbReference type="EMBL" id="KAG5456019.1"/>
    </source>
</evidence>
<evidence type="ECO:0000256" key="1">
    <source>
        <dbReference type="SAM" id="MobiDB-lite"/>
    </source>
</evidence>
<feature type="compositionally biased region" description="Basic and acidic residues" evidence="1">
    <location>
        <begin position="172"/>
        <end position="183"/>
    </location>
</feature>
<organism evidence="2 3">
    <name type="scientific">Olpidium bornovanus</name>
    <dbReference type="NCBI Taxonomy" id="278681"/>
    <lineage>
        <taxon>Eukaryota</taxon>
        <taxon>Fungi</taxon>
        <taxon>Fungi incertae sedis</taxon>
        <taxon>Olpidiomycota</taxon>
        <taxon>Olpidiomycotina</taxon>
        <taxon>Olpidiomycetes</taxon>
        <taxon>Olpidiales</taxon>
        <taxon>Olpidiaceae</taxon>
        <taxon>Olpidium</taxon>
    </lineage>
</organism>
<keyword evidence="3" id="KW-1185">Reference proteome</keyword>
<dbReference type="EMBL" id="JAEFCI010012409">
    <property type="protein sequence ID" value="KAG5456019.1"/>
    <property type="molecule type" value="Genomic_DNA"/>
</dbReference>
<sequence length="234" mass="25548">KAQVPPSHPRDETTAAAAASTKRGGWHWTHIFLSGAERRSTEPTGWADTSARDRCRRYRRRLPSVAVHFARPPPPGCRRRPTVRQRGGRREAVARTVAAAAPVGAHRPPCTQAAVEDRCICWQAVFKYLPGRDLSDGNGDVHERGDDADDAPARRGGVVLGRAPVAVSEPDAAGRGRRGESRRRLVRGPRVPAIVHRETVLLRRCRGARHPEPERAAASVEPLGLEAPGDVGRR</sequence>